<comment type="caution">
    <text evidence="1">The sequence shown here is derived from an EMBL/GenBank/DDBJ whole genome shotgun (WGS) entry which is preliminary data.</text>
</comment>
<evidence type="ECO:0000313" key="1">
    <source>
        <dbReference type="EMBL" id="KAK6627509.1"/>
    </source>
</evidence>
<sequence>MIPDLNGFHVPVFMAGCPVSQKSKQQRPWPPVYRQHVPNRAGLYFRHQEYPPWMDYSRYNGDYRDKGREYYYLAPLYRNALPPPLQPTKLTPPRRVMLLNPNAKNCYSECPCIQRTRSLEDVRSDVNSEWSDDDLSVFRYDRRNFESPDDFGHNRKSIFDVTPPMESKRMGRPKVRLLQWSSFIVRST</sequence>
<proteinExistence type="predicted"/>
<organism evidence="1 2">
    <name type="scientific">Polyplax serrata</name>
    <name type="common">Common mouse louse</name>
    <dbReference type="NCBI Taxonomy" id="468196"/>
    <lineage>
        <taxon>Eukaryota</taxon>
        <taxon>Metazoa</taxon>
        <taxon>Ecdysozoa</taxon>
        <taxon>Arthropoda</taxon>
        <taxon>Hexapoda</taxon>
        <taxon>Insecta</taxon>
        <taxon>Pterygota</taxon>
        <taxon>Neoptera</taxon>
        <taxon>Paraneoptera</taxon>
        <taxon>Psocodea</taxon>
        <taxon>Troctomorpha</taxon>
        <taxon>Phthiraptera</taxon>
        <taxon>Anoplura</taxon>
        <taxon>Polyplacidae</taxon>
        <taxon>Polyplax</taxon>
    </lineage>
</organism>
<keyword evidence="2" id="KW-1185">Reference proteome</keyword>
<protein>
    <submittedName>
        <fullName evidence="1">Uncharacterized protein</fullName>
    </submittedName>
</protein>
<evidence type="ECO:0000313" key="2">
    <source>
        <dbReference type="Proteomes" id="UP001359485"/>
    </source>
</evidence>
<dbReference type="EMBL" id="JAWJWF010000045">
    <property type="protein sequence ID" value="KAK6627509.1"/>
    <property type="molecule type" value="Genomic_DNA"/>
</dbReference>
<reference evidence="1 2" key="1">
    <citation type="submission" date="2023-09" db="EMBL/GenBank/DDBJ databases">
        <title>Genomes of two closely related lineages of the louse Polyplax serrata with different host specificities.</title>
        <authorList>
            <person name="Martinu J."/>
            <person name="Tarabai H."/>
            <person name="Stefka J."/>
            <person name="Hypsa V."/>
        </authorList>
    </citation>
    <scope>NUCLEOTIDE SEQUENCE [LARGE SCALE GENOMIC DNA]</scope>
    <source>
        <strain evidence="1">98ZLc_SE</strain>
    </source>
</reference>
<accession>A0ABR1AU79</accession>
<gene>
    <name evidence="1" type="ORF">RUM44_009987</name>
</gene>
<name>A0ABR1AU79_POLSC</name>
<dbReference type="Proteomes" id="UP001359485">
    <property type="component" value="Unassembled WGS sequence"/>
</dbReference>